<evidence type="ECO:0000256" key="1">
    <source>
        <dbReference type="ARBA" id="ARBA00004141"/>
    </source>
</evidence>
<dbReference type="GO" id="GO:0010043">
    <property type="term" value="P:response to zinc ion"/>
    <property type="evidence" value="ECO:0007669"/>
    <property type="project" value="TreeGrafter"/>
</dbReference>
<evidence type="ECO:0000313" key="9">
    <source>
        <dbReference type="Proteomes" id="UP000001962"/>
    </source>
</evidence>
<gene>
    <name evidence="8" type="ordered locus">Mlg_0970</name>
</gene>
<protein>
    <submittedName>
        <fullName evidence="8">ABC-3 protein</fullName>
    </submittedName>
</protein>
<comment type="subcellular location">
    <subcellularLocation>
        <location evidence="6">Cell membrane</location>
        <topology evidence="6">Multi-pass membrane protein</topology>
    </subcellularLocation>
    <subcellularLocation>
        <location evidence="1">Membrane</location>
        <topology evidence="1">Multi-pass membrane protein</topology>
    </subcellularLocation>
</comment>
<dbReference type="SUPFAM" id="SSF81345">
    <property type="entry name" value="ABC transporter involved in vitamin B12 uptake, BtuC"/>
    <property type="match status" value="1"/>
</dbReference>
<keyword evidence="5 7" id="KW-0472">Membrane</keyword>
<dbReference type="HOGENOM" id="CLU_1021768_0_0_6"/>
<dbReference type="PANTHER" id="PTHR30477">
    <property type="entry name" value="ABC-TRANSPORTER METAL-BINDING PROTEIN"/>
    <property type="match status" value="1"/>
</dbReference>
<keyword evidence="4 7" id="KW-1133">Transmembrane helix</keyword>
<keyword evidence="3 6" id="KW-0812">Transmembrane</keyword>
<dbReference type="RefSeq" id="WP_011628718.1">
    <property type="nucleotide sequence ID" value="NC_008340.1"/>
</dbReference>
<feature type="transmembrane region" description="Helical" evidence="7">
    <location>
        <begin position="86"/>
        <end position="108"/>
    </location>
</feature>
<dbReference type="AlphaFoldDB" id="Q0AA14"/>
<feature type="transmembrane region" description="Helical" evidence="7">
    <location>
        <begin position="214"/>
        <end position="234"/>
    </location>
</feature>
<feature type="transmembrane region" description="Helical" evidence="7">
    <location>
        <begin position="128"/>
        <end position="145"/>
    </location>
</feature>
<dbReference type="PANTHER" id="PTHR30477:SF19">
    <property type="entry name" value="METAL ABC TRANSPORTER PERMEASE"/>
    <property type="match status" value="1"/>
</dbReference>
<evidence type="ECO:0000256" key="4">
    <source>
        <dbReference type="ARBA" id="ARBA00022989"/>
    </source>
</evidence>
<evidence type="ECO:0000313" key="8">
    <source>
        <dbReference type="EMBL" id="ABI56323.1"/>
    </source>
</evidence>
<dbReference type="InterPro" id="IPR037294">
    <property type="entry name" value="ABC_BtuC-like"/>
</dbReference>
<dbReference type="GO" id="GO:0043190">
    <property type="term" value="C:ATP-binding cassette (ABC) transporter complex"/>
    <property type="evidence" value="ECO:0007669"/>
    <property type="project" value="InterPro"/>
</dbReference>
<dbReference type="Pfam" id="PF00950">
    <property type="entry name" value="ABC-3"/>
    <property type="match status" value="1"/>
</dbReference>
<proteinExistence type="inferred from homology"/>
<dbReference type="KEGG" id="aeh:Mlg_0970"/>
<keyword evidence="6" id="KW-0813">Transport</keyword>
<dbReference type="GO" id="GO:0055085">
    <property type="term" value="P:transmembrane transport"/>
    <property type="evidence" value="ECO:0007669"/>
    <property type="project" value="InterPro"/>
</dbReference>
<feature type="transmembrane region" description="Helical" evidence="7">
    <location>
        <begin position="166"/>
        <end position="183"/>
    </location>
</feature>
<sequence length="265" mass="27866">MMELLFDPLFRMPFLTGVVLAALLPVLGLYLRLREEWLAALGFAHVAGAGAVAGSLISAPLLPAALLTALVAVGVKGLMRRAGNDVYALLIVLGWSAMLLGASLSHHAKLTGQALVDGQLYFTGSDHLQLALGLALLALIALPWLSPRLLREQVFPGHDRANRRPVLRTVLAFEALAALGIAVAATAMGVMSAFALIFIPAWVAYRRAAGWRRAVAWSMALGVLSYLAAFVLAMAADLPFSPVLVALLALLAVLRLPAGAAPAAR</sequence>
<dbReference type="Proteomes" id="UP000001962">
    <property type="component" value="Chromosome"/>
</dbReference>
<feature type="transmembrane region" description="Helical" evidence="7">
    <location>
        <begin position="62"/>
        <end position="79"/>
    </location>
</feature>
<dbReference type="EMBL" id="CP000453">
    <property type="protein sequence ID" value="ABI56323.1"/>
    <property type="molecule type" value="Genomic_DNA"/>
</dbReference>
<accession>Q0AA14</accession>
<name>Q0AA14_ALKEH</name>
<organism evidence="8 9">
    <name type="scientific">Alkalilimnicola ehrlichii (strain ATCC BAA-1101 / DSM 17681 / MLHE-1)</name>
    <dbReference type="NCBI Taxonomy" id="187272"/>
    <lineage>
        <taxon>Bacteria</taxon>
        <taxon>Pseudomonadati</taxon>
        <taxon>Pseudomonadota</taxon>
        <taxon>Gammaproteobacteria</taxon>
        <taxon>Chromatiales</taxon>
        <taxon>Ectothiorhodospiraceae</taxon>
        <taxon>Alkalilimnicola</taxon>
    </lineage>
</organism>
<feature type="transmembrane region" description="Helical" evidence="7">
    <location>
        <begin position="240"/>
        <end position="258"/>
    </location>
</feature>
<evidence type="ECO:0000256" key="6">
    <source>
        <dbReference type="RuleBase" id="RU003943"/>
    </source>
</evidence>
<evidence type="ECO:0000256" key="5">
    <source>
        <dbReference type="ARBA" id="ARBA00023136"/>
    </source>
</evidence>
<feature type="transmembrane region" description="Helical" evidence="7">
    <location>
        <begin position="12"/>
        <end position="31"/>
    </location>
</feature>
<evidence type="ECO:0000256" key="2">
    <source>
        <dbReference type="ARBA" id="ARBA00008034"/>
    </source>
</evidence>
<evidence type="ECO:0000256" key="7">
    <source>
        <dbReference type="SAM" id="Phobius"/>
    </source>
</evidence>
<reference evidence="9" key="1">
    <citation type="submission" date="2006-08" db="EMBL/GenBank/DDBJ databases">
        <title>Complete sequence of Alkalilimnicola ehrilichei MLHE-1.</title>
        <authorList>
            <person name="Copeland A."/>
            <person name="Lucas S."/>
            <person name="Lapidus A."/>
            <person name="Barry K."/>
            <person name="Detter J.C."/>
            <person name="Glavina del Rio T."/>
            <person name="Hammon N."/>
            <person name="Israni S."/>
            <person name="Dalin E."/>
            <person name="Tice H."/>
            <person name="Pitluck S."/>
            <person name="Sims D."/>
            <person name="Brettin T."/>
            <person name="Bruce D."/>
            <person name="Han C."/>
            <person name="Tapia R."/>
            <person name="Gilna P."/>
            <person name="Schmutz J."/>
            <person name="Larimer F."/>
            <person name="Land M."/>
            <person name="Hauser L."/>
            <person name="Kyrpides N."/>
            <person name="Mikhailova N."/>
            <person name="Oremland R.S."/>
            <person name="Hoeft S.E."/>
            <person name="Switzer-Blum J."/>
            <person name="Kulp T."/>
            <person name="King G."/>
            <person name="Tabita R."/>
            <person name="Witte B."/>
            <person name="Santini J.M."/>
            <person name="Basu P."/>
            <person name="Hollibaugh J.T."/>
            <person name="Xie G."/>
            <person name="Stolz J.F."/>
            <person name="Richardson P."/>
        </authorList>
    </citation>
    <scope>NUCLEOTIDE SEQUENCE [LARGE SCALE GENOMIC DNA]</scope>
    <source>
        <strain evidence="9">ATCC BAA-1101 / DSM 17681 / MLHE-1</strain>
    </source>
</reference>
<dbReference type="eggNOG" id="COG1108">
    <property type="taxonomic scope" value="Bacteria"/>
</dbReference>
<comment type="similarity">
    <text evidence="2 6">Belongs to the ABC-3 integral membrane protein family.</text>
</comment>
<keyword evidence="9" id="KW-1185">Reference proteome</keyword>
<evidence type="ECO:0000256" key="3">
    <source>
        <dbReference type="ARBA" id="ARBA00022692"/>
    </source>
</evidence>
<dbReference type="InterPro" id="IPR001626">
    <property type="entry name" value="ABC_TroCD"/>
</dbReference>